<evidence type="ECO:0000256" key="5">
    <source>
        <dbReference type="ARBA" id="ARBA00023239"/>
    </source>
</evidence>
<sequence>MAWLIEEGSTQSELAQRFKDLMNSNTILKIPGVHNGMAALIAKSVGFQSLYLSGAAYTASRGLPDLGIVSSDEVATCARDLIRNTNLPLLVDIDTGFGGILNVARTAREMVEARVAAVQIEDQELPKKCGHLNGKKLVSTRDMMQKIRTLKEVSPSLIVIARTDAKDVEGMEAAIERANCYVEAGADGIFPEALRSEEEFQTMNRFIKAPLLANMTEFGKTPYYTAKQFEQWGYQMVIYPVTSLRVAAKAMEQVFTEILETGTQVKSLKKMQTREELYDRILYYAYEDLDESIAQTILPRDNHPIKNKNKVK</sequence>
<keyword evidence="5 6" id="KW-0456">Lyase</keyword>
<comment type="caution">
    <text evidence="7">The sequence shown here is derived from an EMBL/GenBank/DDBJ whole genome shotgun (WGS) entry which is preliminary data.</text>
</comment>
<dbReference type="InterPro" id="IPR012695">
    <property type="entry name" value="PrpB"/>
</dbReference>
<dbReference type="NCBIfam" id="TIGR02317">
    <property type="entry name" value="prpB"/>
    <property type="match status" value="1"/>
</dbReference>
<dbReference type="InterPro" id="IPR015813">
    <property type="entry name" value="Pyrv/PenolPyrv_kinase-like_dom"/>
</dbReference>
<dbReference type="InterPro" id="IPR039556">
    <property type="entry name" value="ICL/PEPM"/>
</dbReference>
<organism evidence="7 8">
    <name type="scientific">Chengkuizengella axinellae</name>
    <dbReference type="NCBI Taxonomy" id="3064388"/>
    <lineage>
        <taxon>Bacteria</taxon>
        <taxon>Bacillati</taxon>
        <taxon>Bacillota</taxon>
        <taxon>Bacilli</taxon>
        <taxon>Bacillales</taxon>
        <taxon>Paenibacillaceae</taxon>
        <taxon>Chengkuizengella</taxon>
    </lineage>
</organism>
<evidence type="ECO:0000256" key="4">
    <source>
        <dbReference type="ARBA" id="ARBA00022842"/>
    </source>
</evidence>
<comment type="pathway">
    <text evidence="6">Organic acid metabolism; propanoate degradation.</text>
</comment>
<reference evidence="7 8" key="1">
    <citation type="submission" date="2023-08" db="EMBL/GenBank/DDBJ databases">
        <authorList>
            <person name="Park J.-S."/>
        </authorList>
    </citation>
    <scope>NUCLEOTIDE SEQUENCE [LARGE SCALE GENOMIC DNA]</scope>
    <source>
        <strain evidence="7 8">2205SS18-9</strain>
    </source>
</reference>
<comment type="function">
    <text evidence="6">Catalyzes the thermodynamically favored C-C bond cleavage of (2R,3S)-2-methylisocitrate to yield pyruvate and succinate.</text>
</comment>
<comment type="similarity">
    <text evidence="2 6">Belongs to the isocitrate lyase/PEP mutase superfamily. Methylisocitrate lyase family.</text>
</comment>
<accession>A0ABT9IW45</accession>
<evidence type="ECO:0000256" key="6">
    <source>
        <dbReference type="RuleBase" id="RU361121"/>
    </source>
</evidence>
<dbReference type="InterPro" id="IPR040442">
    <property type="entry name" value="Pyrv_kinase-like_dom_sf"/>
</dbReference>
<keyword evidence="3" id="KW-0479">Metal-binding</keyword>
<dbReference type="Pfam" id="PF13714">
    <property type="entry name" value="PEP_mutase"/>
    <property type="match status" value="1"/>
</dbReference>
<dbReference type="EMBL" id="JAVAMP010000002">
    <property type="protein sequence ID" value="MDP5273571.1"/>
    <property type="molecule type" value="Genomic_DNA"/>
</dbReference>
<name>A0ABT9IW45_9BACL</name>
<proteinExistence type="inferred from homology"/>
<dbReference type="RefSeq" id="WP_305990886.1">
    <property type="nucleotide sequence ID" value="NZ_JAVAMP010000002.1"/>
</dbReference>
<dbReference type="GO" id="GO:0046421">
    <property type="term" value="F:methylisocitrate lyase activity"/>
    <property type="evidence" value="ECO:0007669"/>
    <property type="project" value="UniProtKB-EC"/>
</dbReference>
<evidence type="ECO:0000313" key="7">
    <source>
        <dbReference type="EMBL" id="MDP5273571.1"/>
    </source>
</evidence>
<dbReference type="PANTHER" id="PTHR42905">
    <property type="entry name" value="PHOSPHOENOLPYRUVATE CARBOXYLASE"/>
    <property type="match status" value="1"/>
</dbReference>
<dbReference type="PROSITE" id="PS00161">
    <property type="entry name" value="ISOCITRATE_LYASE"/>
    <property type="match status" value="1"/>
</dbReference>
<dbReference type="Proteomes" id="UP001231941">
    <property type="component" value="Unassembled WGS sequence"/>
</dbReference>
<comment type="cofactor">
    <cofactor evidence="1">
        <name>Mg(2+)</name>
        <dbReference type="ChEBI" id="CHEBI:18420"/>
    </cofactor>
</comment>
<keyword evidence="8" id="KW-1185">Reference proteome</keyword>
<keyword evidence="4" id="KW-0460">Magnesium</keyword>
<comment type="catalytic activity">
    <reaction evidence="6">
        <text>(2S,3R)-3-hydroxybutane-1,2,3-tricarboxylate = pyruvate + succinate</text>
        <dbReference type="Rhea" id="RHEA:16809"/>
        <dbReference type="ChEBI" id="CHEBI:15361"/>
        <dbReference type="ChEBI" id="CHEBI:30031"/>
        <dbReference type="ChEBI" id="CHEBI:57429"/>
        <dbReference type="EC" id="4.1.3.30"/>
    </reaction>
</comment>
<dbReference type="EC" id="4.1.3.30" evidence="6"/>
<dbReference type="PANTHER" id="PTHR42905:SF5">
    <property type="entry name" value="CARBOXYVINYL-CARBOXYPHOSPHONATE PHOSPHORYLMUTASE, CHLOROPLASTIC"/>
    <property type="match status" value="1"/>
</dbReference>
<dbReference type="CDD" id="cd00377">
    <property type="entry name" value="ICL_PEPM"/>
    <property type="match status" value="1"/>
</dbReference>
<evidence type="ECO:0000256" key="1">
    <source>
        <dbReference type="ARBA" id="ARBA00001946"/>
    </source>
</evidence>
<dbReference type="Gene3D" id="3.20.20.60">
    <property type="entry name" value="Phosphoenolpyruvate-binding domains"/>
    <property type="match status" value="1"/>
</dbReference>
<dbReference type="SUPFAM" id="SSF51621">
    <property type="entry name" value="Phosphoenolpyruvate/pyruvate domain"/>
    <property type="match status" value="1"/>
</dbReference>
<gene>
    <name evidence="7" type="primary">prpB</name>
    <name evidence="7" type="ORF">Q5Y73_05600</name>
</gene>
<dbReference type="InterPro" id="IPR018523">
    <property type="entry name" value="Isocitrate_lyase_ph_CS"/>
</dbReference>
<evidence type="ECO:0000256" key="3">
    <source>
        <dbReference type="ARBA" id="ARBA00022723"/>
    </source>
</evidence>
<evidence type="ECO:0000313" key="8">
    <source>
        <dbReference type="Proteomes" id="UP001231941"/>
    </source>
</evidence>
<evidence type="ECO:0000256" key="2">
    <source>
        <dbReference type="ARBA" id="ARBA00009282"/>
    </source>
</evidence>
<protein>
    <recommendedName>
        <fullName evidence="6">Methylisocitrate lyase</fullName>
        <ecNumber evidence="6">4.1.3.30</ecNumber>
    </recommendedName>
</protein>